<evidence type="ECO:0000313" key="2">
    <source>
        <dbReference type="Proteomes" id="UP000032141"/>
    </source>
</evidence>
<reference evidence="1 2" key="1">
    <citation type="journal article" date="2014" name="Genome Biol.">
        <title>Transcriptome and methylome profiling reveals relics of genome dominance in the mesopolyploid Brassica oleracea.</title>
        <authorList>
            <person name="Parkin I.A."/>
            <person name="Koh C."/>
            <person name="Tang H."/>
            <person name="Robinson S.J."/>
            <person name="Kagale S."/>
            <person name="Clarke W.E."/>
            <person name="Town C.D."/>
            <person name="Nixon J."/>
            <person name="Krishnakumar V."/>
            <person name="Bidwell S.L."/>
            <person name="Denoeud F."/>
            <person name="Belcram H."/>
            <person name="Links M.G."/>
            <person name="Just J."/>
            <person name="Clarke C."/>
            <person name="Bender T."/>
            <person name="Huebert T."/>
            <person name="Mason A.S."/>
            <person name="Pires J.C."/>
            <person name="Barker G."/>
            <person name="Moore J."/>
            <person name="Walley P.G."/>
            <person name="Manoli S."/>
            <person name="Batley J."/>
            <person name="Edwards D."/>
            <person name="Nelson M.N."/>
            <person name="Wang X."/>
            <person name="Paterson A.H."/>
            <person name="King G."/>
            <person name="Bancroft I."/>
            <person name="Chalhoub B."/>
            <person name="Sharpe A.G."/>
        </authorList>
    </citation>
    <scope>NUCLEOTIDE SEQUENCE</scope>
    <source>
        <strain evidence="1 2">cv. TO1000</strain>
    </source>
</reference>
<dbReference type="AlphaFoldDB" id="A0A0D3DN86"/>
<dbReference type="Gramene" id="Bo8g054070.1">
    <property type="protein sequence ID" value="Bo8g054070.1"/>
    <property type="gene ID" value="Bo8g054070"/>
</dbReference>
<sequence>MATVEMKMTSGLWIPRTEAASCLAEYACCENVYNRKKGAYREFLDATDFALVGGDINGDVSFRRHLRLAEAPPPSKCRCSDCFMFTKLMFKLEILTRIKPNNNLRPISSYQGRLFLNATSGTHIYFDKETNVRRDTGLQSVAPLLKGYATVENLTISELNEFVIAALSQDIDFMCSGKVLI</sequence>
<accession>A0A0D3DN86</accession>
<keyword evidence="2" id="KW-1185">Reference proteome</keyword>
<dbReference type="OMA" id="CFMFTKL"/>
<dbReference type="HOGENOM" id="CLU_1491053_0_0_1"/>
<evidence type="ECO:0000313" key="1">
    <source>
        <dbReference type="EnsemblPlants" id="Bo8g054070.1"/>
    </source>
</evidence>
<reference evidence="1" key="2">
    <citation type="submission" date="2015-03" db="UniProtKB">
        <authorList>
            <consortium name="EnsemblPlants"/>
        </authorList>
    </citation>
    <scope>IDENTIFICATION</scope>
</reference>
<protein>
    <submittedName>
        <fullName evidence="1">Uncharacterized protein</fullName>
    </submittedName>
</protein>
<organism evidence="1 2">
    <name type="scientific">Brassica oleracea var. oleracea</name>
    <dbReference type="NCBI Taxonomy" id="109376"/>
    <lineage>
        <taxon>Eukaryota</taxon>
        <taxon>Viridiplantae</taxon>
        <taxon>Streptophyta</taxon>
        <taxon>Embryophyta</taxon>
        <taxon>Tracheophyta</taxon>
        <taxon>Spermatophyta</taxon>
        <taxon>Magnoliopsida</taxon>
        <taxon>eudicotyledons</taxon>
        <taxon>Gunneridae</taxon>
        <taxon>Pentapetalae</taxon>
        <taxon>rosids</taxon>
        <taxon>malvids</taxon>
        <taxon>Brassicales</taxon>
        <taxon>Brassicaceae</taxon>
        <taxon>Brassiceae</taxon>
        <taxon>Brassica</taxon>
    </lineage>
</organism>
<name>A0A0D3DN86_BRAOL</name>
<dbReference type="EnsemblPlants" id="Bo8g054070.1">
    <property type="protein sequence ID" value="Bo8g054070.1"/>
    <property type="gene ID" value="Bo8g054070"/>
</dbReference>
<proteinExistence type="predicted"/>
<dbReference type="Proteomes" id="UP000032141">
    <property type="component" value="Chromosome C8"/>
</dbReference>